<organism evidence="1 2">
    <name type="scientific">Pseudomonas phage TC6</name>
    <dbReference type="NCBI Taxonomy" id="2060947"/>
    <lineage>
        <taxon>Viruses</taxon>
        <taxon>Duplodnaviria</taxon>
        <taxon>Heunggongvirae</taxon>
        <taxon>Uroviricota</taxon>
        <taxon>Caudoviricetes</taxon>
        <taxon>Zobellviridae</taxon>
        <taxon>Paundecimvirus</taxon>
        <taxon>Paundecimvirus PA11</taxon>
    </lineage>
</organism>
<dbReference type="Proteomes" id="UP000241282">
    <property type="component" value="Segment"/>
</dbReference>
<protein>
    <submittedName>
        <fullName evidence="1">Uncharacterized protein</fullName>
    </submittedName>
</protein>
<sequence length="76" mass="8898">MRNTKAKLFRKIAYNDTFATQTTYTSKLHKPKEVWTGKLNDDGTKKMTVIQMATIKLDENCARKVYKELKTIWKGK</sequence>
<gene>
    <name evidence="1" type="primary">TC6_057</name>
</gene>
<reference evidence="1 2" key="1">
    <citation type="submission" date="2017-12" db="EMBL/GenBank/DDBJ databases">
        <title>Genomic identification of Pseudomonas aeruginosa phage TC6.</title>
        <authorList>
            <person name="Lu S."/>
            <person name="Tang C."/>
            <person name="Deng C."/>
            <person name="Zhang Y."/>
            <person name="Xiao C."/>
        </authorList>
    </citation>
    <scope>NUCLEOTIDE SEQUENCE [LARGE SCALE GENOMIC DNA]</scope>
</reference>
<evidence type="ECO:0000313" key="1">
    <source>
        <dbReference type="EMBL" id="AUG88568.1"/>
    </source>
</evidence>
<proteinExistence type="predicted"/>
<name>A0A2H5BQG0_9CAUD</name>
<dbReference type="EMBL" id="MG676466">
    <property type="protein sequence ID" value="AUG88568.1"/>
    <property type="molecule type" value="Genomic_DNA"/>
</dbReference>
<accession>A0A2H5BQG0</accession>
<evidence type="ECO:0000313" key="2">
    <source>
        <dbReference type="Proteomes" id="UP000241282"/>
    </source>
</evidence>